<dbReference type="Pfam" id="PF16842">
    <property type="entry name" value="RRM_occluded"/>
    <property type="match status" value="1"/>
</dbReference>
<dbReference type="OrthoDB" id="360390at2759"/>
<dbReference type="GeneID" id="54779708"/>
<dbReference type="GO" id="GO:0005737">
    <property type="term" value="C:cytoplasm"/>
    <property type="evidence" value="ECO:0007669"/>
    <property type="project" value="TreeGrafter"/>
</dbReference>
<sequence>MLEEELNATKAKLAQDPYNRASHRELIVRLKSQLPQLWDELEAARTTYNMIFLPTTREIDDWIIDTKTYKPELIGNVYEAVIADYPSVRYWVDYLDYTEDWRRAVPVAKADFKNARKLWLKILSVADEPDHREILWDMISAPHEGLDESFSELSKWVSTNLKDDYQSEMTKANKVYAKTKKQLPYYEKFEFDLPAKWQEYLETLNRYRTSLDDLRVPFVRYILEQGYDFKMYLTYIYLLYSKPDNLELELLRFIRSFPDSPVPYAEYIRNCDSFADSNTTFSYAYDRASRLMTQVDYDQWKIVAQAILSHRKHLIDGGDKSELSSLLQDIFSFVEYAIDHNNDGFHSVEKLATTILYEIGESEKAYQILEAMVKQFPDQHSVWMFAINCFRIYRQPHVDSFFEQAVNIVDMDWPEGIIEAWLEHVQLQGNSQDYRNAVLKANAQMKKVSLYREEVKGAIEDRPSKKRDREEDDEDDEEEEKKESFSTKKQKNYENPDMKRSREWYMVKVSPITNEKSVKKLFADCGTIRNIVINENAAFVELTGERSVLAALTKDKKIVDDEVVTVERHQLSVVYVYNYPPRMSQQAIVDLFGQVGNIVDARFPNQTHEKQRRFCYIEYTSADSANEAVTKFNGYMLSENNREFKLGVAISDPSVKHRHTTYADCKVRVSNMPYEVSKSQIREFFSSKDVVIPQVNKNRRKDHHNDGIAIVIFEDPDQATNALSKDDTQFHGRNIHVTRVGRSYREFREPNTVGITGVNSSLSIDQIAAYFEEKGYNISKVEIFPANHAALVEFKSPAEAGKFTLAPALEEIQQSGETARVVSKADIDLLTKSVKRSAETKPKSMIPPSLQKRKR</sequence>
<dbReference type="VEuPathDB" id="FungiDB:DIURU_001055"/>
<dbReference type="SUPFAM" id="SSF54928">
    <property type="entry name" value="RNA-binding domain, RBD"/>
    <property type="match status" value="2"/>
</dbReference>
<dbReference type="InterPro" id="IPR011990">
    <property type="entry name" value="TPR-like_helical_dom_sf"/>
</dbReference>
<dbReference type="Proteomes" id="UP000449547">
    <property type="component" value="Unassembled WGS sequence"/>
</dbReference>
<evidence type="ECO:0000259" key="8">
    <source>
        <dbReference type="PROSITE" id="PS50102"/>
    </source>
</evidence>
<dbReference type="Pfam" id="PF00076">
    <property type="entry name" value="RRM_1"/>
    <property type="match status" value="2"/>
</dbReference>
<evidence type="ECO:0000256" key="1">
    <source>
        <dbReference type="ARBA" id="ARBA00004123"/>
    </source>
</evidence>
<keyword evidence="5" id="KW-0539">Nucleus</keyword>
<name>A0A642UXB2_DIURU</name>
<dbReference type="OMA" id="LWARYIL"/>
<dbReference type="EMBL" id="SWFT01000035">
    <property type="protein sequence ID" value="KAA8906317.1"/>
    <property type="molecule type" value="Genomic_DNA"/>
</dbReference>
<dbReference type="InterPro" id="IPR035979">
    <property type="entry name" value="RBD_domain_sf"/>
</dbReference>
<dbReference type="SMART" id="SM00360">
    <property type="entry name" value="RRM"/>
    <property type="match status" value="3"/>
</dbReference>
<dbReference type="AlphaFoldDB" id="A0A642UXB2"/>
<dbReference type="GO" id="GO:0005634">
    <property type="term" value="C:nucleus"/>
    <property type="evidence" value="ECO:0007669"/>
    <property type="project" value="UniProtKB-SubCell"/>
</dbReference>
<proteinExistence type="predicted"/>
<keyword evidence="2" id="KW-0507">mRNA processing</keyword>
<keyword evidence="10" id="KW-1185">Reference proteome</keyword>
<evidence type="ECO:0000256" key="5">
    <source>
        <dbReference type="ARBA" id="ARBA00023242"/>
    </source>
</evidence>
<dbReference type="SUPFAM" id="SSF48452">
    <property type="entry name" value="TPR-like"/>
    <property type="match status" value="1"/>
</dbReference>
<evidence type="ECO:0000256" key="6">
    <source>
        <dbReference type="PROSITE-ProRule" id="PRU00176"/>
    </source>
</evidence>
<dbReference type="Gene3D" id="1.25.40.10">
    <property type="entry name" value="Tetratricopeptide repeat domain"/>
    <property type="match status" value="1"/>
</dbReference>
<feature type="compositionally biased region" description="Basic and acidic residues" evidence="7">
    <location>
        <begin position="481"/>
        <end position="493"/>
    </location>
</feature>
<feature type="region of interest" description="Disordered" evidence="7">
    <location>
        <begin position="836"/>
        <end position="855"/>
    </location>
</feature>
<dbReference type="GO" id="GO:0003729">
    <property type="term" value="F:mRNA binding"/>
    <property type="evidence" value="ECO:0007669"/>
    <property type="project" value="TreeGrafter"/>
</dbReference>
<gene>
    <name evidence="9" type="ORF">DIURU_001055</name>
</gene>
<dbReference type="GO" id="GO:0006397">
    <property type="term" value="P:mRNA processing"/>
    <property type="evidence" value="ECO:0007669"/>
    <property type="project" value="UniProtKB-KW"/>
</dbReference>
<dbReference type="PANTHER" id="PTHR23003">
    <property type="entry name" value="RNA RECOGNITION MOTIF RRM DOMAIN CONTAINING PROTEIN"/>
    <property type="match status" value="1"/>
</dbReference>
<evidence type="ECO:0000256" key="3">
    <source>
        <dbReference type="ARBA" id="ARBA00022737"/>
    </source>
</evidence>
<comment type="caution">
    <text evidence="9">The sequence shown here is derived from an EMBL/GenBank/DDBJ whole genome shotgun (WGS) entry which is preliminary data.</text>
</comment>
<keyword evidence="4 6" id="KW-0694">RNA-binding</keyword>
<dbReference type="InterPro" id="IPR000504">
    <property type="entry name" value="RRM_dom"/>
</dbReference>
<evidence type="ECO:0000256" key="7">
    <source>
        <dbReference type="SAM" id="MobiDB-lite"/>
    </source>
</evidence>
<dbReference type="PANTHER" id="PTHR23003:SF62">
    <property type="entry name" value="SERINE_ARGININE (SR)-TYPE SHUTTLING MRNA BINDING PROTEIN NPL3"/>
    <property type="match status" value="1"/>
</dbReference>
<dbReference type="Gene3D" id="3.30.70.330">
    <property type="match status" value="3"/>
</dbReference>
<dbReference type="PROSITE" id="PS50102">
    <property type="entry name" value="RRM"/>
    <property type="match status" value="2"/>
</dbReference>
<dbReference type="InterPro" id="IPR012677">
    <property type="entry name" value="Nucleotide-bd_a/b_plait_sf"/>
</dbReference>
<evidence type="ECO:0000256" key="2">
    <source>
        <dbReference type="ARBA" id="ARBA00022664"/>
    </source>
</evidence>
<dbReference type="InterPro" id="IPR050374">
    <property type="entry name" value="RRT5_SRSF_SR"/>
</dbReference>
<comment type="subcellular location">
    <subcellularLocation>
        <location evidence="1">Nucleus</location>
    </subcellularLocation>
</comment>
<evidence type="ECO:0000256" key="4">
    <source>
        <dbReference type="ARBA" id="ARBA00022884"/>
    </source>
</evidence>
<dbReference type="InterPro" id="IPR031766">
    <property type="entry name" value="RRM_occluded"/>
</dbReference>
<feature type="compositionally biased region" description="Basic and acidic residues" evidence="7">
    <location>
        <begin position="459"/>
        <end position="469"/>
    </location>
</feature>
<feature type="region of interest" description="Disordered" evidence="7">
    <location>
        <begin position="459"/>
        <end position="493"/>
    </location>
</feature>
<feature type="compositionally biased region" description="Acidic residues" evidence="7">
    <location>
        <begin position="470"/>
        <end position="480"/>
    </location>
</feature>
<dbReference type="RefSeq" id="XP_034014078.1">
    <property type="nucleotide sequence ID" value="XM_034153557.1"/>
</dbReference>
<feature type="domain" description="RRM" evidence="8">
    <location>
        <begin position="572"/>
        <end position="651"/>
    </location>
</feature>
<evidence type="ECO:0000313" key="10">
    <source>
        <dbReference type="Proteomes" id="UP000449547"/>
    </source>
</evidence>
<protein>
    <recommendedName>
        <fullName evidence="8">RRM domain-containing protein</fullName>
    </recommendedName>
</protein>
<reference evidence="9 10" key="1">
    <citation type="submission" date="2019-07" db="EMBL/GenBank/DDBJ databases">
        <title>Genome assembly of two rare yeast pathogens: Diutina rugosa and Trichomonascus ciferrii.</title>
        <authorList>
            <person name="Mixao V."/>
            <person name="Saus E."/>
            <person name="Hansen A."/>
            <person name="Lass-Flor C."/>
            <person name="Gabaldon T."/>
        </authorList>
    </citation>
    <scope>NUCLEOTIDE SEQUENCE [LARGE SCALE GENOMIC DNA]</scope>
    <source>
        <strain evidence="9 10">CBS 613</strain>
    </source>
</reference>
<feature type="domain" description="RRM" evidence="8">
    <location>
        <begin position="665"/>
        <end position="742"/>
    </location>
</feature>
<organism evidence="9 10">
    <name type="scientific">Diutina rugosa</name>
    <name type="common">Yeast</name>
    <name type="synonym">Candida rugosa</name>
    <dbReference type="NCBI Taxonomy" id="5481"/>
    <lineage>
        <taxon>Eukaryota</taxon>
        <taxon>Fungi</taxon>
        <taxon>Dikarya</taxon>
        <taxon>Ascomycota</taxon>
        <taxon>Saccharomycotina</taxon>
        <taxon>Pichiomycetes</taxon>
        <taxon>Debaryomycetaceae</taxon>
        <taxon>Diutina</taxon>
    </lineage>
</organism>
<keyword evidence="3" id="KW-0677">Repeat</keyword>
<evidence type="ECO:0000313" key="9">
    <source>
        <dbReference type="EMBL" id="KAA8906317.1"/>
    </source>
</evidence>
<accession>A0A642UXB2</accession>